<dbReference type="AlphaFoldDB" id="A0A4Y8RUU7"/>
<dbReference type="Proteomes" id="UP000298179">
    <property type="component" value="Unassembled WGS sequence"/>
</dbReference>
<protein>
    <recommendedName>
        <fullName evidence="3">Ribbon-helix-helix protein, CopG family</fullName>
    </recommendedName>
</protein>
<evidence type="ECO:0000313" key="1">
    <source>
        <dbReference type="EMBL" id="TFF27532.1"/>
    </source>
</evidence>
<proteinExistence type="predicted"/>
<name>A0A4Y8RUU7_9HYPH</name>
<evidence type="ECO:0000313" key="2">
    <source>
        <dbReference type="Proteomes" id="UP000298179"/>
    </source>
</evidence>
<reference evidence="1 2" key="1">
    <citation type="submission" date="2019-03" db="EMBL/GenBank/DDBJ databases">
        <title>Jiella endophytica sp. nov., a novel endophytic bacterium isolated from root of Ficus microcarpa Linn. f.</title>
        <authorList>
            <person name="Tuo L."/>
        </authorList>
    </citation>
    <scope>NUCLEOTIDE SEQUENCE [LARGE SCALE GENOMIC DNA]</scope>
    <source>
        <strain evidence="1 2">CBS5Q-3</strain>
    </source>
</reference>
<dbReference type="RefSeq" id="WP_134760235.1">
    <property type="nucleotide sequence ID" value="NZ_SOZD01000001.1"/>
</dbReference>
<accession>A0A4Y8RUU7</accession>
<dbReference type="OrthoDB" id="7745180at2"/>
<evidence type="ECO:0008006" key="3">
    <source>
        <dbReference type="Google" id="ProtNLM"/>
    </source>
</evidence>
<organism evidence="1 2">
    <name type="scientific">Jiella endophytica</name>
    <dbReference type="NCBI Taxonomy" id="2558362"/>
    <lineage>
        <taxon>Bacteria</taxon>
        <taxon>Pseudomonadati</taxon>
        <taxon>Pseudomonadota</taxon>
        <taxon>Alphaproteobacteria</taxon>
        <taxon>Hyphomicrobiales</taxon>
        <taxon>Aurantimonadaceae</taxon>
        <taxon>Jiella</taxon>
    </lineage>
</organism>
<keyword evidence="2" id="KW-1185">Reference proteome</keyword>
<comment type="caution">
    <text evidence="1">The sequence shown here is derived from an EMBL/GenBank/DDBJ whole genome shotgun (WGS) entry which is preliminary data.</text>
</comment>
<sequence>MKVNKMVKKPRENRVPIMMSEEELQAIDDWRFENRIATRSDAIRRLCKIGLVADQELDQIVDIASNGVSTLVEQSADIATAYKSLVNFDTENVLFGRSEVIDILDLAFDHADVAERGMIGLHAMLVTLFGIINSIVDAATLSDGMRESERRIAEASEATENAIAKQKEREENRYISIHVNNESSEQREVYEKLSDEEKDKFWEGRIAELKALEEADPEDFAKRFDIAPPFWEQPGWLTRLQERFKRKENGEVGRDGGRSK</sequence>
<gene>
    <name evidence="1" type="ORF">E3C22_03480</name>
</gene>
<dbReference type="EMBL" id="SOZD01000001">
    <property type="protein sequence ID" value="TFF27532.1"/>
    <property type="molecule type" value="Genomic_DNA"/>
</dbReference>